<keyword evidence="2" id="KW-0812">Transmembrane</keyword>
<keyword evidence="2" id="KW-0472">Membrane</keyword>
<organism evidence="3 4">
    <name type="scientific">Peterkaempfera bronchialis</name>
    <dbReference type="NCBI Taxonomy" id="2126346"/>
    <lineage>
        <taxon>Bacteria</taxon>
        <taxon>Bacillati</taxon>
        <taxon>Actinomycetota</taxon>
        <taxon>Actinomycetes</taxon>
        <taxon>Kitasatosporales</taxon>
        <taxon>Streptomycetaceae</taxon>
        <taxon>Peterkaempfera</taxon>
    </lineage>
</organism>
<evidence type="ECO:0000313" key="3">
    <source>
        <dbReference type="EMBL" id="AXI77521.1"/>
    </source>
</evidence>
<dbReference type="Proteomes" id="UP000249340">
    <property type="component" value="Chromosome"/>
</dbReference>
<dbReference type="EMBL" id="CP031264">
    <property type="protein sequence ID" value="AXI77521.1"/>
    <property type="molecule type" value="Genomic_DNA"/>
</dbReference>
<protein>
    <recommendedName>
        <fullName evidence="5">Secreted protein</fullName>
    </recommendedName>
</protein>
<accession>A0A345SUW6</accession>
<feature type="transmembrane region" description="Helical" evidence="2">
    <location>
        <begin position="6"/>
        <end position="27"/>
    </location>
</feature>
<evidence type="ECO:0000313" key="4">
    <source>
        <dbReference type="Proteomes" id="UP000249340"/>
    </source>
</evidence>
<dbReference type="OrthoDB" id="4350636at2"/>
<dbReference type="AlphaFoldDB" id="A0A345SUW6"/>
<feature type="region of interest" description="Disordered" evidence="1">
    <location>
        <begin position="196"/>
        <end position="256"/>
    </location>
</feature>
<evidence type="ECO:0008006" key="5">
    <source>
        <dbReference type="Google" id="ProtNLM"/>
    </source>
</evidence>
<proteinExistence type="predicted"/>
<name>A0A345SUW6_9ACTN</name>
<keyword evidence="2" id="KW-1133">Transmembrane helix</keyword>
<feature type="compositionally biased region" description="Low complexity" evidence="1">
    <location>
        <begin position="196"/>
        <end position="208"/>
    </location>
</feature>
<evidence type="ECO:0000256" key="1">
    <source>
        <dbReference type="SAM" id="MobiDB-lite"/>
    </source>
</evidence>
<evidence type="ECO:0000256" key="2">
    <source>
        <dbReference type="SAM" id="Phobius"/>
    </source>
</evidence>
<keyword evidence="4" id="KW-1185">Reference proteome</keyword>
<sequence>MEAVGIVVGIVALFVLGLIALMVVAAVKAGKAVSRKVEQHGTQARRAVEDATLRARKYTQTGPQGRIAALRLEVRDSLAGTRRVLESGVTGDPQLAEALHLLAQLDEHAQALDGELRLLERETGTQRLDAKLPELRERADRITHAAESLRWAAQDRAQHFSDSELIRLSRECETEAGALRHWTPTAAGAAGAAAAGGAADGASAGSGAEEQRRQRRGLAAGRGVSAAEALGLGDPRLRLADRLRKPRPDPGTPTAR</sequence>
<dbReference type="KEGG" id="stri:C7M71_008770"/>
<gene>
    <name evidence="3" type="ORF">C7M71_008770</name>
</gene>
<feature type="compositionally biased region" description="Basic and acidic residues" evidence="1">
    <location>
        <begin position="235"/>
        <end position="248"/>
    </location>
</feature>
<dbReference type="RefSeq" id="WP_111492998.1">
    <property type="nucleotide sequence ID" value="NZ_CP031264.1"/>
</dbReference>
<reference evidence="4" key="1">
    <citation type="submission" date="2018-07" db="EMBL/GenBank/DDBJ databases">
        <title>Streptacidiphilus bronchialis DSM 106435 chromosome.</title>
        <authorList>
            <person name="Batra D."/>
            <person name="Gulvik C.A."/>
        </authorList>
    </citation>
    <scope>NUCLEOTIDE SEQUENCE [LARGE SCALE GENOMIC DNA]</scope>
    <source>
        <strain evidence="4">DSM 106435</strain>
    </source>
</reference>